<dbReference type="Proteomes" id="UP000290365">
    <property type="component" value="Chromosome"/>
</dbReference>
<keyword evidence="2" id="KW-1185">Reference proteome</keyword>
<name>A0A4P6JWF9_KTERU</name>
<dbReference type="KEGG" id="kbs:EPA93_28590"/>
<evidence type="ECO:0000313" key="1">
    <source>
        <dbReference type="EMBL" id="QBD79722.1"/>
    </source>
</evidence>
<protein>
    <submittedName>
        <fullName evidence="1">Uncharacterized protein</fullName>
    </submittedName>
</protein>
<organism evidence="1 2">
    <name type="scientific">Ktedonosporobacter rubrisoli</name>
    <dbReference type="NCBI Taxonomy" id="2509675"/>
    <lineage>
        <taxon>Bacteria</taxon>
        <taxon>Bacillati</taxon>
        <taxon>Chloroflexota</taxon>
        <taxon>Ktedonobacteria</taxon>
        <taxon>Ktedonobacterales</taxon>
        <taxon>Ktedonosporobacteraceae</taxon>
        <taxon>Ktedonosporobacter</taxon>
    </lineage>
</organism>
<dbReference type="RefSeq" id="WP_129890788.1">
    <property type="nucleotide sequence ID" value="NZ_CP035758.1"/>
</dbReference>
<reference evidence="1 2" key="1">
    <citation type="submission" date="2019-01" db="EMBL/GenBank/DDBJ databases">
        <title>Ktedonosporobacter rubrisoli SCAWS-G2.</title>
        <authorList>
            <person name="Huang Y."/>
            <person name="Yan B."/>
        </authorList>
    </citation>
    <scope>NUCLEOTIDE SEQUENCE [LARGE SCALE GENOMIC DNA]</scope>
    <source>
        <strain evidence="1 2">SCAWS-G2</strain>
    </source>
</reference>
<dbReference type="AlphaFoldDB" id="A0A4P6JWF9"/>
<gene>
    <name evidence="1" type="ORF">EPA93_28590</name>
</gene>
<dbReference type="EMBL" id="CP035758">
    <property type="protein sequence ID" value="QBD79722.1"/>
    <property type="molecule type" value="Genomic_DNA"/>
</dbReference>
<evidence type="ECO:0000313" key="2">
    <source>
        <dbReference type="Proteomes" id="UP000290365"/>
    </source>
</evidence>
<accession>A0A4P6JWF9</accession>
<proteinExistence type="predicted"/>
<sequence>MPIFTEEVTSAPSSVEAVMDDIFELDVRIVTEALPQNDAQPDWPVPTFLKTCSQSCSCWNSCACGSFLWGC</sequence>